<protein>
    <submittedName>
        <fullName evidence="1">Uncharacterized protein</fullName>
    </submittedName>
</protein>
<organism evidence="1">
    <name type="scientific">marine metagenome</name>
    <dbReference type="NCBI Taxonomy" id="408172"/>
    <lineage>
        <taxon>unclassified sequences</taxon>
        <taxon>metagenomes</taxon>
        <taxon>ecological metagenomes</taxon>
    </lineage>
</organism>
<accession>A0A381WA05</accession>
<proteinExistence type="predicted"/>
<dbReference type="AlphaFoldDB" id="A0A381WA05"/>
<sequence length="32" mass="3638">MGRLRGLRTMSAARCYTNTALLIQLGVRDRLM</sequence>
<gene>
    <name evidence="1" type="ORF">METZ01_LOCUS102233</name>
</gene>
<reference evidence="1" key="1">
    <citation type="submission" date="2018-05" db="EMBL/GenBank/DDBJ databases">
        <authorList>
            <person name="Lanie J.A."/>
            <person name="Ng W.-L."/>
            <person name="Kazmierczak K.M."/>
            <person name="Andrzejewski T.M."/>
            <person name="Davidsen T.M."/>
            <person name="Wayne K.J."/>
            <person name="Tettelin H."/>
            <person name="Glass J.I."/>
            <person name="Rusch D."/>
            <person name="Podicherti R."/>
            <person name="Tsui H.-C.T."/>
            <person name="Winkler M.E."/>
        </authorList>
    </citation>
    <scope>NUCLEOTIDE SEQUENCE</scope>
</reference>
<dbReference type="EMBL" id="UINC01011160">
    <property type="protein sequence ID" value="SVA49379.1"/>
    <property type="molecule type" value="Genomic_DNA"/>
</dbReference>
<name>A0A381WA05_9ZZZZ</name>
<evidence type="ECO:0000313" key="1">
    <source>
        <dbReference type="EMBL" id="SVA49379.1"/>
    </source>
</evidence>